<dbReference type="Pfam" id="PF10644">
    <property type="entry name" value="Misat_Tub_SegII"/>
    <property type="match status" value="1"/>
</dbReference>
<dbReference type="GO" id="GO:0005739">
    <property type="term" value="C:mitochondrion"/>
    <property type="evidence" value="ECO:0007669"/>
    <property type="project" value="UniProtKB-SubCell"/>
</dbReference>
<evidence type="ECO:0000313" key="7">
    <source>
        <dbReference type="EMBL" id="KAG0321078.1"/>
    </source>
</evidence>
<dbReference type="Proteomes" id="UP000738325">
    <property type="component" value="Unassembled WGS sequence"/>
</dbReference>
<feature type="domain" description="Misato Segment II tubulin-like" evidence="5">
    <location>
        <begin position="2"/>
        <end position="124"/>
    </location>
</feature>
<reference evidence="7" key="1">
    <citation type="journal article" date="2020" name="Fungal Divers.">
        <title>Resolving the Mortierellaceae phylogeny through synthesis of multi-gene phylogenetics and phylogenomics.</title>
        <authorList>
            <person name="Vandepol N."/>
            <person name="Liber J."/>
            <person name="Desiro A."/>
            <person name="Na H."/>
            <person name="Kennedy M."/>
            <person name="Barry K."/>
            <person name="Grigoriev I.V."/>
            <person name="Miller A.N."/>
            <person name="O'Donnell K."/>
            <person name="Stajich J.E."/>
            <person name="Bonito G."/>
        </authorList>
    </citation>
    <scope>NUCLEOTIDE SEQUENCE</scope>
    <source>
        <strain evidence="7">REB-010B</strain>
    </source>
</reference>
<comment type="subcellular location">
    <subcellularLocation>
        <location evidence="2">Mitochondrion</location>
    </subcellularLocation>
</comment>
<feature type="domain" description="DML1/Misato tubulin" evidence="6">
    <location>
        <begin position="143"/>
        <end position="211"/>
    </location>
</feature>
<evidence type="ECO:0000256" key="4">
    <source>
        <dbReference type="ARBA" id="ARBA00023128"/>
    </source>
</evidence>
<keyword evidence="8" id="KW-1185">Reference proteome</keyword>
<dbReference type="AlphaFoldDB" id="A0A9P6UV55"/>
<dbReference type="Gene3D" id="3.40.50.1440">
    <property type="entry name" value="Tubulin/FtsZ, GTPase domain"/>
    <property type="match status" value="1"/>
</dbReference>
<dbReference type="InterPro" id="IPR019605">
    <property type="entry name" value="Misato_II_tubulin-like"/>
</dbReference>
<dbReference type="InterPro" id="IPR036525">
    <property type="entry name" value="Tubulin/FtsZ_GTPase_sf"/>
</dbReference>
<keyword evidence="4" id="KW-0496">Mitochondrion</keyword>
<gene>
    <name evidence="7" type="primary">DML1_2</name>
    <name evidence="7" type="ORF">BGZ99_004135</name>
</gene>
<evidence type="ECO:0000313" key="8">
    <source>
        <dbReference type="Proteomes" id="UP000738325"/>
    </source>
</evidence>
<evidence type="ECO:0000256" key="1">
    <source>
        <dbReference type="ARBA" id="ARBA00003757"/>
    </source>
</evidence>
<accession>A0A9P6UV55</accession>
<dbReference type="GO" id="GO:0007005">
    <property type="term" value="P:mitochondrion organization"/>
    <property type="evidence" value="ECO:0007669"/>
    <property type="project" value="InterPro"/>
</dbReference>
<name>A0A9P6UV55_9FUNG</name>
<evidence type="ECO:0000256" key="3">
    <source>
        <dbReference type="ARBA" id="ARBA00008507"/>
    </source>
</evidence>
<dbReference type="PANTHER" id="PTHR13391:SF0">
    <property type="entry name" value="PROTEIN MISATO HOMOLOG 1"/>
    <property type="match status" value="1"/>
</dbReference>
<comment type="caution">
    <text evidence="7">The sequence shown here is derived from an EMBL/GenBank/DDBJ whole genome shotgun (WGS) entry which is preliminary data.</text>
</comment>
<evidence type="ECO:0000259" key="5">
    <source>
        <dbReference type="Pfam" id="PF10644"/>
    </source>
</evidence>
<evidence type="ECO:0000259" key="6">
    <source>
        <dbReference type="Pfam" id="PF14881"/>
    </source>
</evidence>
<dbReference type="InterPro" id="IPR049942">
    <property type="entry name" value="DML1/Misato"/>
</dbReference>
<dbReference type="EMBL" id="JAAAIP010000257">
    <property type="protein sequence ID" value="KAG0321078.1"/>
    <property type="molecule type" value="Genomic_DNA"/>
</dbReference>
<evidence type="ECO:0000256" key="2">
    <source>
        <dbReference type="ARBA" id="ARBA00004173"/>
    </source>
</evidence>
<dbReference type="SUPFAM" id="SSF52490">
    <property type="entry name" value="Tubulin nucleotide-binding domain-like"/>
    <property type="match status" value="1"/>
</dbReference>
<dbReference type="Pfam" id="PF14881">
    <property type="entry name" value="Tubulin_3"/>
    <property type="match status" value="1"/>
</dbReference>
<comment type="function">
    <text evidence="1">Involved in the partitioning of the mitochondrial organelle and mitochondrial DNA (mtDNA) inheritance.</text>
</comment>
<organism evidence="7 8">
    <name type="scientific">Dissophora globulifera</name>
    <dbReference type="NCBI Taxonomy" id="979702"/>
    <lineage>
        <taxon>Eukaryota</taxon>
        <taxon>Fungi</taxon>
        <taxon>Fungi incertae sedis</taxon>
        <taxon>Mucoromycota</taxon>
        <taxon>Mortierellomycotina</taxon>
        <taxon>Mortierellomycetes</taxon>
        <taxon>Mortierellales</taxon>
        <taxon>Mortierellaceae</taxon>
        <taxon>Dissophora</taxon>
    </lineage>
</organism>
<dbReference type="InterPro" id="IPR029209">
    <property type="entry name" value="DML1/Misato_tubulin"/>
</dbReference>
<protein>
    <submittedName>
        <fullName evidence="7">MtDNA inheritance, partitioning of the mitochondrial organelle</fullName>
    </submittedName>
</protein>
<dbReference type="PANTHER" id="PTHR13391">
    <property type="entry name" value="MITOCHONDRIAL DISTRIBUTION REGULATOR MISATO"/>
    <property type="match status" value="1"/>
</dbReference>
<comment type="similarity">
    <text evidence="3">Belongs to the misato family.</text>
</comment>
<dbReference type="OrthoDB" id="271881at2759"/>
<sequence length="223" mass="26160">MHEIVTLQFGHFANFVGTHYWNTQEAHFNYQQAGEDEEPAPELINHDCLYRMGMTSKGVDTYTPRALIYDLKGGFGSVNKYKLYESEPAQEQIQLQYDLSWDPSKMETFQEAEYSKSAYQQHLQDEEIGLATEEEEDDVDLNEAKTWSDFNRVYYHPKSMLTINGYQMESEFMPFDVFSYGRAAFIETEKEQETFDDNFRLFAEECDQLQASGPLFEMLRIIQ</sequence>
<proteinExistence type="inferred from homology"/>